<dbReference type="eggNOG" id="KOG0017">
    <property type="taxonomic scope" value="Eukaryota"/>
</dbReference>
<accession>A0A061DGZ2</accession>
<dbReference type="SUPFAM" id="SSF56672">
    <property type="entry name" value="DNA/RNA polymerases"/>
    <property type="match status" value="1"/>
</dbReference>
<dbReference type="Pfam" id="PF07727">
    <property type="entry name" value="RVT_2"/>
    <property type="match status" value="1"/>
</dbReference>
<keyword evidence="3" id="KW-1185">Reference proteome</keyword>
<dbReference type="EMBL" id="CM001879">
    <property type="protein sequence ID" value="EOX91021.1"/>
    <property type="molecule type" value="Genomic_DNA"/>
</dbReference>
<dbReference type="AlphaFoldDB" id="A0A061DGZ2"/>
<keyword evidence="2" id="KW-0808">Transferase</keyword>
<keyword evidence="2" id="KW-0418">Kinase</keyword>
<dbReference type="InterPro" id="IPR013103">
    <property type="entry name" value="RVT_2"/>
</dbReference>
<sequence>MTDTSKDPFLGDDEVDLDDIENERLAAKGTRSLSEIYNRCNVAISEPASYTEAATDKNWVNAMNNEISMIQKNITWMLVDRLKRKNIISVKWIFRIKLNPNGSVNKYKARFVVKGYAQVYGEDYIETFAAVARHDTIKMLIALSTREEWSIYCLDVKSAFLNGYLLEDIFIKQPEGYVEEGFEGKVCKLIKALFDLKQAPRA</sequence>
<feature type="domain" description="Reverse transcriptase Ty1/copia-type" evidence="1">
    <location>
        <begin position="74"/>
        <end position="201"/>
    </location>
</feature>
<evidence type="ECO:0000313" key="2">
    <source>
        <dbReference type="EMBL" id="EOX91021.1"/>
    </source>
</evidence>
<dbReference type="STRING" id="3641.A0A061DGZ2"/>
<gene>
    <name evidence="2" type="ORF">TCM_000334</name>
</gene>
<dbReference type="InterPro" id="IPR043502">
    <property type="entry name" value="DNA/RNA_pol_sf"/>
</dbReference>
<dbReference type="InParanoid" id="A0A061DGZ2"/>
<protein>
    <submittedName>
        <fullName evidence="2">Cysteine-rich RLK (RECEPTOR-like protein kinase) 8</fullName>
    </submittedName>
</protein>
<reference evidence="2 3" key="1">
    <citation type="journal article" date="2013" name="Genome Biol.">
        <title>The genome sequence of the most widely cultivated cacao type and its use to identify candidate genes regulating pod color.</title>
        <authorList>
            <person name="Motamayor J.C."/>
            <person name="Mockaitis K."/>
            <person name="Schmutz J."/>
            <person name="Haiminen N."/>
            <person name="Iii D.L."/>
            <person name="Cornejo O."/>
            <person name="Findley S.D."/>
            <person name="Zheng P."/>
            <person name="Utro F."/>
            <person name="Royaert S."/>
            <person name="Saski C."/>
            <person name="Jenkins J."/>
            <person name="Podicheti R."/>
            <person name="Zhao M."/>
            <person name="Scheffler B.E."/>
            <person name="Stack J.C."/>
            <person name="Feltus F.A."/>
            <person name="Mustiga G.M."/>
            <person name="Amores F."/>
            <person name="Phillips W."/>
            <person name="Marelli J.P."/>
            <person name="May G.D."/>
            <person name="Shapiro H."/>
            <person name="Ma J."/>
            <person name="Bustamante C.D."/>
            <person name="Schnell R.J."/>
            <person name="Main D."/>
            <person name="Gilbert D."/>
            <person name="Parida L."/>
            <person name="Kuhn D.N."/>
        </authorList>
    </citation>
    <scope>NUCLEOTIDE SEQUENCE [LARGE SCALE GENOMIC DNA]</scope>
    <source>
        <strain evidence="3">cv. Matina 1-6</strain>
    </source>
</reference>
<dbReference type="HOGENOM" id="CLU_001650_17_2_1"/>
<evidence type="ECO:0000313" key="3">
    <source>
        <dbReference type="Proteomes" id="UP000026915"/>
    </source>
</evidence>
<name>A0A061DGZ2_THECC</name>
<evidence type="ECO:0000259" key="1">
    <source>
        <dbReference type="Pfam" id="PF07727"/>
    </source>
</evidence>
<proteinExistence type="predicted"/>
<dbReference type="GO" id="GO:0016301">
    <property type="term" value="F:kinase activity"/>
    <property type="evidence" value="ECO:0007669"/>
    <property type="project" value="UniProtKB-KW"/>
</dbReference>
<dbReference type="Gramene" id="EOX91021">
    <property type="protein sequence ID" value="EOX91021"/>
    <property type="gene ID" value="TCM_000334"/>
</dbReference>
<organism evidence="2 3">
    <name type="scientific">Theobroma cacao</name>
    <name type="common">Cacao</name>
    <name type="synonym">Cocoa</name>
    <dbReference type="NCBI Taxonomy" id="3641"/>
    <lineage>
        <taxon>Eukaryota</taxon>
        <taxon>Viridiplantae</taxon>
        <taxon>Streptophyta</taxon>
        <taxon>Embryophyta</taxon>
        <taxon>Tracheophyta</taxon>
        <taxon>Spermatophyta</taxon>
        <taxon>Magnoliopsida</taxon>
        <taxon>eudicotyledons</taxon>
        <taxon>Gunneridae</taxon>
        <taxon>Pentapetalae</taxon>
        <taxon>rosids</taxon>
        <taxon>malvids</taxon>
        <taxon>Malvales</taxon>
        <taxon>Malvaceae</taxon>
        <taxon>Byttnerioideae</taxon>
        <taxon>Theobroma</taxon>
    </lineage>
</organism>
<dbReference type="Proteomes" id="UP000026915">
    <property type="component" value="Chromosome 1"/>
</dbReference>